<accession>A0ABQ5Q862</accession>
<gene>
    <name evidence="2" type="ORF">GETHPA_21990</name>
</gene>
<comment type="caution">
    <text evidence="2">The sequence shown here is derived from an EMBL/GenBank/DDBJ whole genome shotgun (WGS) entry which is preliminary data.</text>
</comment>
<dbReference type="SUPFAM" id="SSF53448">
    <property type="entry name" value="Nucleotide-diphospho-sugar transferases"/>
    <property type="match status" value="1"/>
</dbReference>
<feature type="domain" description="Glycosyltransferase 2-like" evidence="1">
    <location>
        <begin position="7"/>
        <end position="139"/>
    </location>
</feature>
<evidence type="ECO:0000313" key="2">
    <source>
        <dbReference type="EMBL" id="GLH70666.1"/>
    </source>
</evidence>
<reference evidence="2 3" key="1">
    <citation type="journal article" date="2023" name="Antonie Van Leeuwenhoek">
        <title>Mesoterricola silvestris gen. nov., sp. nov., Mesoterricola sediminis sp. nov., Geothrix oryzae sp. nov., Geothrix edaphica sp. nov., Geothrix rubra sp. nov., and Geothrix limicola sp. nov., six novel members of Acidobacteriota isolated from soils.</title>
        <authorList>
            <person name="Itoh H."/>
            <person name="Sugisawa Y."/>
            <person name="Mise K."/>
            <person name="Xu Z."/>
            <person name="Kuniyasu M."/>
            <person name="Ushijima N."/>
            <person name="Kawano K."/>
            <person name="Kobayashi E."/>
            <person name="Shiratori Y."/>
            <person name="Masuda Y."/>
            <person name="Senoo K."/>
        </authorList>
    </citation>
    <scope>NUCLEOTIDE SEQUENCE [LARGE SCALE GENOMIC DNA]</scope>
    <source>
        <strain evidence="2 3">Red803</strain>
    </source>
</reference>
<dbReference type="InterPro" id="IPR001173">
    <property type="entry name" value="Glyco_trans_2-like"/>
</dbReference>
<proteinExistence type="predicted"/>
<sequence>MNPKVAVLLTCHNRREKTLAGLRALLEPAPSCAPDLSVILVDDGSTDGTAEAVGEAFPGVKILRGDGALYWAGGMRLAMAEADREGADLLVWLNDDTILFPGALDRLLQAWKETDRSGVKPILVGATCDRDRQRTTYGGVRRGPSWRRLKFSTLSVPEAGPCLCDTMNGNCTLIPMEHVRRLGGIHPVYRHALGDFDFGLRATAAGIPVLLIPGWVGTCDWNSPAHSMHDSSLPVLRRWRLAMGIKGLPPRQWWHFVRTHGGALSPLFFVWPYVRLLSSGAWADLRHGLGRLTNGTRRHPPVDES</sequence>
<evidence type="ECO:0000259" key="1">
    <source>
        <dbReference type="Pfam" id="PF00535"/>
    </source>
</evidence>
<dbReference type="InterPro" id="IPR029044">
    <property type="entry name" value="Nucleotide-diphossugar_trans"/>
</dbReference>
<protein>
    <submittedName>
        <fullName evidence="2">Acetylglucosaminyltransferase</fullName>
    </submittedName>
</protein>
<dbReference type="Proteomes" id="UP001165089">
    <property type="component" value="Unassembled WGS sequence"/>
</dbReference>
<dbReference type="EMBL" id="BSDD01000004">
    <property type="protein sequence ID" value="GLH70666.1"/>
    <property type="molecule type" value="Genomic_DNA"/>
</dbReference>
<name>A0ABQ5Q862_9BACT</name>
<dbReference type="Gene3D" id="3.90.550.10">
    <property type="entry name" value="Spore Coat Polysaccharide Biosynthesis Protein SpsA, Chain A"/>
    <property type="match status" value="1"/>
</dbReference>
<dbReference type="Pfam" id="PF00535">
    <property type="entry name" value="Glycos_transf_2"/>
    <property type="match status" value="1"/>
</dbReference>
<organism evidence="2 3">
    <name type="scientific">Geothrix rubra</name>
    <dbReference type="NCBI Taxonomy" id="2927977"/>
    <lineage>
        <taxon>Bacteria</taxon>
        <taxon>Pseudomonadati</taxon>
        <taxon>Acidobacteriota</taxon>
        <taxon>Holophagae</taxon>
        <taxon>Holophagales</taxon>
        <taxon>Holophagaceae</taxon>
        <taxon>Geothrix</taxon>
    </lineage>
</organism>
<evidence type="ECO:0000313" key="3">
    <source>
        <dbReference type="Proteomes" id="UP001165089"/>
    </source>
</evidence>
<dbReference type="PANTHER" id="PTHR43179:SF7">
    <property type="entry name" value="RHAMNOSYLTRANSFERASE WBBL"/>
    <property type="match status" value="1"/>
</dbReference>
<dbReference type="PANTHER" id="PTHR43179">
    <property type="entry name" value="RHAMNOSYLTRANSFERASE WBBL"/>
    <property type="match status" value="1"/>
</dbReference>
<keyword evidence="3" id="KW-1185">Reference proteome</keyword>